<dbReference type="AlphaFoldDB" id="A0A0A9AQ90"/>
<reference evidence="2" key="1">
    <citation type="submission" date="2014-09" db="EMBL/GenBank/DDBJ databases">
        <authorList>
            <person name="Magalhaes I.L.F."/>
            <person name="Oliveira U."/>
            <person name="Santos F.R."/>
            <person name="Vidigal T.H.D.A."/>
            <person name="Brescovit A.D."/>
            <person name="Santos A.J."/>
        </authorList>
    </citation>
    <scope>NUCLEOTIDE SEQUENCE</scope>
    <source>
        <tissue evidence="2">Shoot tissue taken approximately 20 cm above the soil surface</tissue>
    </source>
</reference>
<dbReference type="EMBL" id="GBRH01244594">
    <property type="protein sequence ID" value="JAD53301.1"/>
    <property type="molecule type" value="Transcribed_RNA"/>
</dbReference>
<proteinExistence type="predicted"/>
<feature type="transmembrane region" description="Helical" evidence="1">
    <location>
        <begin position="20"/>
        <end position="47"/>
    </location>
</feature>
<reference evidence="2" key="2">
    <citation type="journal article" date="2015" name="Data Brief">
        <title>Shoot transcriptome of the giant reed, Arundo donax.</title>
        <authorList>
            <person name="Barrero R.A."/>
            <person name="Guerrero F.D."/>
            <person name="Moolhuijzen P."/>
            <person name="Goolsby J.A."/>
            <person name="Tidwell J."/>
            <person name="Bellgard S.E."/>
            <person name="Bellgard M.I."/>
        </authorList>
    </citation>
    <scope>NUCLEOTIDE SEQUENCE</scope>
    <source>
        <tissue evidence="2">Shoot tissue taken approximately 20 cm above the soil surface</tissue>
    </source>
</reference>
<organism evidence="2">
    <name type="scientific">Arundo donax</name>
    <name type="common">Giant reed</name>
    <name type="synonym">Donax arundinaceus</name>
    <dbReference type="NCBI Taxonomy" id="35708"/>
    <lineage>
        <taxon>Eukaryota</taxon>
        <taxon>Viridiplantae</taxon>
        <taxon>Streptophyta</taxon>
        <taxon>Embryophyta</taxon>
        <taxon>Tracheophyta</taxon>
        <taxon>Spermatophyta</taxon>
        <taxon>Magnoliopsida</taxon>
        <taxon>Liliopsida</taxon>
        <taxon>Poales</taxon>
        <taxon>Poaceae</taxon>
        <taxon>PACMAD clade</taxon>
        <taxon>Arundinoideae</taxon>
        <taxon>Arundineae</taxon>
        <taxon>Arundo</taxon>
    </lineage>
</organism>
<accession>A0A0A9AQ90</accession>
<protein>
    <submittedName>
        <fullName evidence="2">Uncharacterized protein</fullName>
    </submittedName>
</protein>
<evidence type="ECO:0000313" key="2">
    <source>
        <dbReference type="EMBL" id="JAD53301.1"/>
    </source>
</evidence>
<keyword evidence="1" id="KW-0812">Transmembrane</keyword>
<keyword evidence="1" id="KW-0472">Membrane</keyword>
<keyword evidence="1" id="KW-1133">Transmembrane helix</keyword>
<sequence length="50" mass="5145">MGLFAAADHVADSVCVLRSGRLVCLCLSGCVCEMAGCVFLVGVSVLLRIS</sequence>
<name>A0A0A9AQ90_ARUDO</name>
<evidence type="ECO:0000256" key="1">
    <source>
        <dbReference type="SAM" id="Phobius"/>
    </source>
</evidence>